<dbReference type="EMBL" id="JPQZ01000003">
    <property type="protein sequence ID" value="KKO76439.1"/>
    <property type="molecule type" value="Genomic_DNA"/>
</dbReference>
<evidence type="ECO:0000313" key="1">
    <source>
        <dbReference type="EMBL" id="KKO76439.1"/>
    </source>
</evidence>
<keyword evidence="2" id="KW-1185">Reference proteome</keyword>
<protein>
    <submittedName>
        <fullName evidence="1">Uncharacterized protein</fullName>
    </submittedName>
</protein>
<name>A0A0F9ZGP7_9MICR</name>
<comment type="caution">
    <text evidence="1">The sequence shown here is derived from an EMBL/GenBank/DDBJ whole genome shotgun (WGS) entry which is preliminary data.</text>
</comment>
<dbReference type="AlphaFoldDB" id="A0A0F9ZGP7"/>
<dbReference type="GeneID" id="36320052"/>
<sequence length="107" mass="12586">MLQGPRLVGRYMNPRKNFTEIRQLVVRYQTGVSMDLVFGYSGMCLMTVMNLRHPRRNARASLACYDLPRRFFICNLLLKVSEYDLQMLPHLRQLSCQPKDVMPILHL</sequence>
<accession>A0A0F9ZGP7</accession>
<organism evidence="1 2">
    <name type="scientific">Vairimorpha ceranae</name>
    <dbReference type="NCBI Taxonomy" id="40302"/>
    <lineage>
        <taxon>Eukaryota</taxon>
        <taxon>Fungi</taxon>
        <taxon>Fungi incertae sedis</taxon>
        <taxon>Microsporidia</taxon>
        <taxon>Nosematidae</taxon>
        <taxon>Vairimorpha</taxon>
    </lineage>
</organism>
<reference evidence="1 2" key="1">
    <citation type="journal article" date="2015" name="Environ. Microbiol.">
        <title>Genome analyses suggest the presence of polyploidy and recent human-driven expansions in eight global populations of the honeybee pathogen Nosema ceranae.</title>
        <authorList>
            <person name="Pelin A."/>
            <person name="Selman M."/>
            <person name="Aris-Brosou S."/>
            <person name="Farinelli L."/>
            <person name="Corradi N."/>
        </authorList>
    </citation>
    <scope>NUCLEOTIDE SEQUENCE [LARGE SCALE GENOMIC DNA]</scope>
    <source>
        <strain evidence="1 2">PA08 1199</strain>
    </source>
</reference>
<gene>
    <name evidence="1" type="ORF">AAJ76_300088883</name>
</gene>
<dbReference type="Proteomes" id="UP000034350">
    <property type="component" value="Unassembled WGS sequence"/>
</dbReference>
<evidence type="ECO:0000313" key="2">
    <source>
        <dbReference type="Proteomes" id="UP000034350"/>
    </source>
</evidence>
<dbReference type="RefSeq" id="XP_024332181.1">
    <property type="nucleotide sequence ID" value="XM_024475120.1"/>
</dbReference>
<dbReference type="VEuPathDB" id="MicrosporidiaDB:AAJ76_300088883"/>
<proteinExistence type="predicted"/>
<dbReference type="VEuPathDB" id="MicrosporidiaDB:NCER_101980"/>